<dbReference type="FunFam" id="1.10.10.10:FF:000322">
    <property type="entry name" value="Probable disease resistance protein At1g63360"/>
    <property type="match status" value="1"/>
</dbReference>
<keyword evidence="1" id="KW-0677">Repeat</keyword>
<name>A0AAV9D790_ACOCL</name>
<feature type="domain" description="Disease resistance protein winged helix" evidence="4">
    <location>
        <begin position="416"/>
        <end position="486"/>
    </location>
</feature>
<evidence type="ECO:0000256" key="1">
    <source>
        <dbReference type="ARBA" id="ARBA00022737"/>
    </source>
</evidence>
<dbReference type="InterPro" id="IPR058922">
    <property type="entry name" value="WHD_DRP"/>
</dbReference>
<dbReference type="PANTHER" id="PTHR23155">
    <property type="entry name" value="DISEASE RESISTANCE PROTEIN RP"/>
    <property type="match status" value="1"/>
</dbReference>
<feature type="domain" description="NB-ARC" evidence="3">
    <location>
        <begin position="153"/>
        <end position="325"/>
    </location>
</feature>
<accession>A0AAV9D790</accession>
<comment type="caution">
    <text evidence="6">The sequence shown here is derived from an EMBL/GenBank/DDBJ whole genome shotgun (WGS) entry which is preliminary data.</text>
</comment>
<dbReference type="GO" id="GO:0042742">
    <property type="term" value="P:defense response to bacterium"/>
    <property type="evidence" value="ECO:0007669"/>
    <property type="project" value="UniProtKB-ARBA"/>
</dbReference>
<protein>
    <submittedName>
        <fullName evidence="6">Disease resistance protein RPM1</fullName>
    </submittedName>
</protein>
<dbReference type="PRINTS" id="PR00364">
    <property type="entry name" value="DISEASERSIST"/>
</dbReference>
<reference evidence="6" key="2">
    <citation type="submission" date="2023-06" db="EMBL/GenBank/DDBJ databases">
        <authorList>
            <person name="Ma L."/>
            <person name="Liu K.-W."/>
            <person name="Li Z."/>
            <person name="Hsiao Y.-Y."/>
            <person name="Qi Y."/>
            <person name="Fu T."/>
            <person name="Tang G."/>
            <person name="Zhang D."/>
            <person name="Sun W.-H."/>
            <person name="Liu D.-K."/>
            <person name="Li Y."/>
            <person name="Chen G.-Z."/>
            <person name="Liu X.-D."/>
            <person name="Liao X.-Y."/>
            <person name="Jiang Y.-T."/>
            <person name="Yu X."/>
            <person name="Hao Y."/>
            <person name="Huang J."/>
            <person name="Zhao X.-W."/>
            <person name="Ke S."/>
            <person name="Chen Y.-Y."/>
            <person name="Wu W.-L."/>
            <person name="Hsu J.-L."/>
            <person name="Lin Y.-F."/>
            <person name="Huang M.-D."/>
            <person name="Li C.-Y."/>
            <person name="Huang L."/>
            <person name="Wang Z.-W."/>
            <person name="Zhao X."/>
            <person name="Zhong W.-Y."/>
            <person name="Peng D.-H."/>
            <person name="Ahmad S."/>
            <person name="Lan S."/>
            <person name="Zhang J.-S."/>
            <person name="Tsai W.-C."/>
            <person name="Van De Peer Y."/>
            <person name="Liu Z.-J."/>
        </authorList>
    </citation>
    <scope>NUCLEOTIDE SEQUENCE</scope>
    <source>
        <strain evidence="6">CP</strain>
        <tissue evidence="6">Leaves</tissue>
    </source>
</reference>
<dbReference type="InterPro" id="IPR032675">
    <property type="entry name" value="LRR_dom_sf"/>
</dbReference>
<dbReference type="PANTHER" id="PTHR23155:SF1232">
    <property type="entry name" value="OS09G0270700 PROTEIN"/>
    <property type="match status" value="1"/>
</dbReference>
<dbReference type="InterPro" id="IPR055414">
    <property type="entry name" value="LRR_R13L4/SHOC2-like"/>
</dbReference>
<proteinExistence type="predicted"/>
<dbReference type="Pfam" id="PF00931">
    <property type="entry name" value="NB-ARC"/>
    <property type="match status" value="1"/>
</dbReference>
<dbReference type="InterPro" id="IPR044974">
    <property type="entry name" value="Disease_R_plants"/>
</dbReference>
<evidence type="ECO:0000259" key="3">
    <source>
        <dbReference type="Pfam" id="PF00931"/>
    </source>
</evidence>
<reference evidence="6" key="1">
    <citation type="journal article" date="2023" name="Nat. Commun.">
        <title>Diploid and tetraploid genomes of Acorus and the evolution of monocots.</title>
        <authorList>
            <person name="Ma L."/>
            <person name="Liu K.W."/>
            <person name="Li Z."/>
            <person name="Hsiao Y.Y."/>
            <person name="Qi Y."/>
            <person name="Fu T."/>
            <person name="Tang G.D."/>
            <person name="Zhang D."/>
            <person name="Sun W.H."/>
            <person name="Liu D.K."/>
            <person name="Li Y."/>
            <person name="Chen G.Z."/>
            <person name="Liu X.D."/>
            <person name="Liao X.Y."/>
            <person name="Jiang Y.T."/>
            <person name="Yu X."/>
            <person name="Hao Y."/>
            <person name="Huang J."/>
            <person name="Zhao X.W."/>
            <person name="Ke S."/>
            <person name="Chen Y.Y."/>
            <person name="Wu W.L."/>
            <person name="Hsu J.L."/>
            <person name="Lin Y.F."/>
            <person name="Huang M.D."/>
            <person name="Li C.Y."/>
            <person name="Huang L."/>
            <person name="Wang Z.W."/>
            <person name="Zhao X."/>
            <person name="Zhong W.Y."/>
            <person name="Peng D.H."/>
            <person name="Ahmad S."/>
            <person name="Lan S."/>
            <person name="Zhang J.S."/>
            <person name="Tsai W.C."/>
            <person name="Van de Peer Y."/>
            <person name="Liu Z.J."/>
        </authorList>
    </citation>
    <scope>NUCLEOTIDE SEQUENCE</scope>
    <source>
        <strain evidence="6">CP</strain>
    </source>
</reference>
<evidence type="ECO:0000259" key="5">
    <source>
        <dbReference type="Pfam" id="PF23598"/>
    </source>
</evidence>
<dbReference type="Gene3D" id="1.10.10.10">
    <property type="entry name" value="Winged helix-like DNA-binding domain superfamily/Winged helix DNA-binding domain"/>
    <property type="match status" value="1"/>
</dbReference>
<dbReference type="Pfam" id="PF23559">
    <property type="entry name" value="WHD_DRP"/>
    <property type="match status" value="1"/>
</dbReference>
<dbReference type="GO" id="GO:0043531">
    <property type="term" value="F:ADP binding"/>
    <property type="evidence" value="ECO:0007669"/>
    <property type="project" value="InterPro"/>
</dbReference>
<dbReference type="AlphaFoldDB" id="A0AAV9D790"/>
<dbReference type="InterPro" id="IPR002182">
    <property type="entry name" value="NB-ARC"/>
</dbReference>
<dbReference type="FunFam" id="3.40.50.300:FF:001091">
    <property type="entry name" value="Probable disease resistance protein At1g61300"/>
    <property type="match status" value="1"/>
</dbReference>
<organism evidence="6 7">
    <name type="scientific">Acorus calamus</name>
    <name type="common">Sweet flag</name>
    <dbReference type="NCBI Taxonomy" id="4465"/>
    <lineage>
        <taxon>Eukaryota</taxon>
        <taxon>Viridiplantae</taxon>
        <taxon>Streptophyta</taxon>
        <taxon>Embryophyta</taxon>
        <taxon>Tracheophyta</taxon>
        <taxon>Spermatophyta</taxon>
        <taxon>Magnoliopsida</taxon>
        <taxon>Liliopsida</taxon>
        <taxon>Acoraceae</taxon>
        <taxon>Acorus</taxon>
    </lineage>
</organism>
<feature type="domain" description="Disease resistance R13L4/SHOC-2-like LRR" evidence="5">
    <location>
        <begin position="555"/>
        <end position="781"/>
    </location>
</feature>
<evidence type="ECO:0000313" key="6">
    <source>
        <dbReference type="EMBL" id="KAK1297055.1"/>
    </source>
</evidence>
<dbReference type="Proteomes" id="UP001180020">
    <property type="component" value="Unassembled WGS sequence"/>
</dbReference>
<dbReference type="Pfam" id="PF23598">
    <property type="entry name" value="LRR_14"/>
    <property type="match status" value="1"/>
</dbReference>
<evidence type="ECO:0000256" key="2">
    <source>
        <dbReference type="ARBA" id="ARBA00022821"/>
    </source>
</evidence>
<dbReference type="EMBL" id="JAUJYO010000015">
    <property type="protein sequence ID" value="KAK1297055.1"/>
    <property type="molecule type" value="Genomic_DNA"/>
</dbReference>
<dbReference type="InterPro" id="IPR027417">
    <property type="entry name" value="P-loop_NTPase"/>
</dbReference>
<dbReference type="Gene3D" id="3.40.50.300">
    <property type="entry name" value="P-loop containing nucleotide triphosphate hydrolases"/>
    <property type="match status" value="1"/>
</dbReference>
<dbReference type="InterPro" id="IPR036388">
    <property type="entry name" value="WH-like_DNA-bd_sf"/>
</dbReference>
<evidence type="ECO:0000313" key="7">
    <source>
        <dbReference type="Proteomes" id="UP001180020"/>
    </source>
</evidence>
<keyword evidence="2" id="KW-0611">Plant defense</keyword>
<dbReference type="Gene3D" id="3.80.10.10">
    <property type="entry name" value="Ribonuclease Inhibitor"/>
    <property type="match status" value="1"/>
</dbReference>
<dbReference type="SUPFAM" id="SSF52540">
    <property type="entry name" value="P-loop containing nucleoside triphosphate hydrolases"/>
    <property type="match status" value="1"/>
</dbReference>
<dbReference type="GO" id="GO:0009626">
    <property type="term" value="P:plant-type hypersensitive response"/>
    <property type="evidence" value="ECO:0007669"/>
    <property type="project" value="UniProtKB-ARBA"/>
</dbReference>
<dbReference type="GO" id="GO:0002758">
    <property type="term" value="P:innate immune response-activating signaling pathway"/>
    <property type="evidence" value="ECO:0007669"/>
    <property type="project" value="UniProtKB-ARBA"/>
</dbReference>
<dbReference type="InterPro" id="IPR042197">
    <property type="entry name" value="Apaf_helical"/>
</dbReference>
<evidence type="ECO:0000259" key="4">
    <source>
        <dbReference type="Pfam" id="PF23559"/>
    </source>
</evidence>
<dbReference type="SUPFAM" id="SSF52058">
    <property type="entry name" value="L domain-like"/>
    <property type="match status" value="1"/>
</dbReference>
<keyword evidence="7" id="KW-1185">Reference proteome</keyword>
<dbReference type="Gene3D" id="1.10.8.430">
    <property type="entry name" value="Helical domain of apoptotic protease-activating factors"/>
    <property type="match status" value="1"/>
</dbReference>
<sequence length="826" mass="94391">MSGESSLEREIMAMDLKGVVRSLMKKMDVVLSVKSLRFRELRDIRNLMEEMMTQLMYDQIWARIIWESEGVRVVRLLTDIIDKFGDLHDKSEDSVSGHPKKLSRCMKLVRRIRASSELNFIRLQLQDSLYEMKMGMNEHTTEVRDDAIYIGMDKNITTLINWLTKDEETNCRAIAVQGIGGMGKTALTRQVYNHQEVRKKFEFRAWITVSLTNSIDDILESIYSQFSLQERQTPVKGDRRDQIRMIHDRMQQERCVIIFDDVWSVDDWDDIHHIFPVSMCRSKILYTTRDFNLTLKPASQDFVLNLPPLKEEEAWALFCRRSFSRRRFTKIGGIFLGELKEFARNLVKKCDGLPLAICVLSGKVPLDGYVSLEWRNLLHEFKSSVADDKSIKNILKLSLDNLPYRLKNSFLYCSAFPEDFSMSKMRLVRSWVAEEFVEARNGVTLEEVAESYFDELILLGLLQVAEKDHTNGIIACKMNCIIRHLAVTISREEKFFVSYIGKDDEKYLDDKIPRLSLHNFLNDVLNMMNRIINLHTLMVFAGNQIHQLALEKLIQSSFRSLRVLDLEGVSIEILPNAVGNLRNLRFLNLRGTSIKVLPSCIGRLLSLQTLDLTDTEVVKLPDEIVSLKNLRHLLAFYDHYGGITVPETIGNCQDLQSLEGVEASDEVIKKVGNLTQLRSLTIVNVGPSHGAELGTSLAKMNRLVTLVIYSVISGDYMIQLAALSPPKNLQKLTLRGRLEGLPCSFGSLVNLTHLYLFQSQLTENPLPTLQSLPKLEHLTLTGAASLVWLPCEPHTSVPIPVLVRRRPTPFPSVLTQVGTSYSYRGF</sequence>
<gene>
    <name evidence="6" type="primary">RPM1</name>
    <name evidence="6" type="ORF">QJS10_CPB15g01178</name>
</gene>